<organism evidence="2 3">
    <name type="scientific">Shewanella jiangmenensis</name>
    <dbReference type="NCBI Taxonomy" id="2837387"/>
    <lineage>
        <taxon>Bacteria</taxon>
        <taxon>Pseudomonadati</taxon>
        <taxon>Pseudomonadota</taxon>
        <taxon>Gammaproteobacteria</taxon>
        <taxon>Alteromonadales</taxon>
        <taxon>Shewanellaceae</taxon>
        <taxon>Shewanella</taxon>
    </lineage>
</organism>
<protein>
    <submittedName>
        <fullName evidence="2">Prepilin-type N-terminal cleavage/methylation domain-containing protein</fullName>
    </submittedName>
</protein>
<reference evidence="2 3" key="1">
    <citation type="submission" date="2021-05" db="EMBL/GenBank/DDBJ databases">
        <title>Shewanella sp. JM162201.</title>
        <authorList>
            <person name="Xu S."/>
            <person name="Li A."/>
        </authorList>
    </citation>
    <scope>NUCLEOTIDE SEQUENCE [LARGE SCALE GENOMIC DNA]</scope>
    <source>
        <strain evidence="2 3">JM162201</strain>
    </source>
</reference>
<dbReference type="EMBL" id="JAHEPS010000001">
    <property type="protein sequence ID" value="MBT1443799.1"/>
    <property type="molecule type" value="Genomic_DNA"/>
</dbReference>
<keyword evidence="1" id="KW-0472">Membrane</keyword>
<gene>
    <name evidence="2" type="ORF">KJI95_04560</name>
</gene>
<accession>A0ABS5V010</accession>
<dbReference type="Pfam" id="PF07963">
    <property type="entry name" value="N_methyl"/>
    <property type="match status" value="1"/>
</dbReference>
<keyword evidence="1" id="KW-0812">Transmembrane</keyword>
<sequence length="172" mass="18727">MMRRQQGMTLTELLVAMVLGLLISLAVINLYTPLKATVAESKRLEMANESLRFVTLHLGRSIRHADSVTGLTPTSLDLNIKVGADQQTQSCLDNTKTADFVESWRFEAHKLYCNDGSGEQLLLTDISALTFAQNGALVSISLSPQGAPTNQATTRIDIAMRKPLWQAAAANP</sequence>
<keyword evidence="3" id="KW-1185">Reference proteome</keyword>
<evidence type="ECO:0000256" key="1">
    <source>
        <dbReference type="SAM" id="Phobius"/>
    </source>
</evidence>
<evidence type="ECO:0000313" key="3">
    <source>
        <dbReference type="Proteomes" id="UP001195903"/>
    </source>
</evidence>
<dbReference type="InterPro" id="IPR012902">
    <property type="entry name" value="N_methyl_site"/>
</dbReference>
<keyword evidence="1" id="KW-1133">Transmembrane helix</keyword>
<dbReference type="Proteomes" id="UP001195903">
    <property type="component" value="Unassembled WGS sequence"/>
</dbReference>
<evidence type="ECO:0000313" key="2">
    <source>
        <dbReference type="EMBL" id="MBT1443799.1"/>
    </source>
</evidence>
<name>A0ABS5V010_9GAMM</name>
<proteinExistence type="predicted"/>
<dbReference type="RefSeq" id="WP_214505959.1">
    <property type="nucleotide sequence ID" value="NZ_JAHEPS010000001.1"/>
</dbReference>
<feature type="transmembrane region" description="Helical" evidence="1">
    <location>
        <begin position="12"/>
        <end position="31"/>
    </location>
</feature>
<dbReference type="NCBIfam" id="TIGR02532">
    <property type="entry name" value="IV_pilin_GFxxxE"/>
    <property type="match status" value="1"/>
</dbReference>
<comment type="caution">
    <text evidence="2">The sequence shown here is derived from an EMBL/GenBank/DDBJ whole genome shotgun (WGS) entry which is preliminary data.</text>
</comment>